<accession>A0A0H5DE19</accession>
<dbReference type="RefSeq" id="WP_050672527.1">
    <property type="nucleotide sequence ID" value="NZ_CVRL01000006.1"/>
</dbReference>
<evidence type="ECO:0000313" key="1">
    <source>
        <dbReference type="EMBL" id="CRL09745.1"/>
    </source>
</evidence>
<name>A0A0H5DE19_9RHOB</name>
<reference evidence="2" key="1">
    <citation type="submission" date="2015-05" db="EMBL/GenBank/DDBJ databases">
        <authorList>
            <person name="Rodrigo-Torres Lidia"/>
            <person name="Arahal R.David."/>
        </authorList>
    </citation>
    <scope>NUCLEOTIDE SEQUENCE [LARGE SCALE GENOMIC DNA]</scope>
    <source>
        <strain evidence="2">CECT 7321</strain>
    </source>
</reference>
<proteinExistence type="predicted"/>
<dbReference type="AlphaFoldDB" id="A0A0H5DE19"/>
<sequence length="340" mass="37919">MGLVSDVFNQNAWGAVEVQEEVVERVDFRPNLLGQLGIFEPVYSRSAQIAITERDRTLTMIPTSALGEAPQELIPKGARVRYFTGSRLAKGSTIHAHEVAGVSALPFDLQTKEMAEEVAERFAHLLEEAELTWEHMRLGALQGKVLDADGTVIVNWYKEFDVSEPSEINFELGNPETDVRKKCRDVERKMQAKGKGAYTPSTRIVCICGDGFFDKVVGHKSIKETKLGTERAALLENIPGYSSKEIENITFINYRGADEGPLAIASDKARFFPVGARGAFKAGFTPCPEFKPYLNRKAQKYYGLLLADPSGRDAWDRTELYSYPIFICSRPEMLQRARAG</sequence>
<keyword evidence="2" id="KW-1185">Reference proteome</keyword>
<dbReference type="Proteomes" id="UP000043764">
    <property type="component" value="Unassembled WGS sequence"/>
</dbReference>
<dbReference type="InterPro" id="IPR005564">
    <property type="entry name" value="Major_capsid_GpE"/>
</dbReference>
<dbReference type="Pfam" id="PF03864">
    <property type="entry name" value="Phage_cap_E"/>
    <property type="match status" value="1"/>
</dbReference>
<dbReference type="EMBL" id="CVRL01000006">
    <property type="protein sequence ID" value="CRL09745.1"/>
    <property type="molecule type" value="Genomic_DNA"/>
</dbReference>
<evidence type="ECO:0008006" key="3">
    <source>
        <dbReference type="Google" id="ProtNLM"/>
    </source>
</evidence>
<evidence type="ECO:0000313" key="2">
    <source>
        <dbReference type="Proteomes" id="UP000043764"/>
    </source>
</evidence>
<organism evidence="1 2">
    <name type="scientific">Phaeobacter italicus</name>
    <dbReference type="NCBI Taxonomy" id="481446"/>
    <lineage>
        <taxon>Bacteria</taxon>
        <taxon>Pseudomonadati</taxon>
        <taxon>Pseudomonadota</taxon>
        <taxon>Alphaproteobacteria</taxon>
        <taxon>Rhodobacterales</taxon>
        <taxon>Roseobacteraceae</taxon>
        <taxon>Phaeobacter</taxon>
    </lineage>
</organism>
<protein>
    <recommendedName>
        <fullName evidence="3">Phage major capsid protein E</fullName>
    </recommendedName>
</protein>
<gene>
    <name evidence="1" type="ORF">NIT7321_00579</name>
</gene>